<dbReference type="AlphaFoldDB" id="A0A8H4XEH0"/>
<dbReference type="EMBL" id="JABEXW010000067">
    <property type="protein sequence ID" value="KAF4972153.1"/>
    <property type="molecule type" value="Genomic_DNA"/>
</dbReference>
<protein>
    <recommendedName>
        <fullName evidence="2">DUF7703 domain-containing protein</fullName>
    </recommendedName>
</protein>
<feature type="transmembrane region" description="Helical" evidence="1">
    <location>
        <begin position="88"/>
        <end position="106"/>
    </location>
</feature>
<reference evidence="3" key="2">
    <citation type="submission" date="2020-05" db="EMBL/GenBank/DDBJ databases">
        <authorList>
            <person name="Kim H.-S."/>
            <person name="Proctor R.H."/>
            <person name="Brown D.W."/>
        </authorList>
    </citation>
    <scope>NUCLEOTIDE SEQUENCE</scope>
    <source>
        <strain evidence="3">NRRL 20472</strain>
    </source>
</reference>
<feature type="transmembrane region" description="Helical" evidence="1">
    <location>
        <begin position="172"/>
        <end position="195"/>
    </location>
</feature>
<dbReference type="Pfam" id="PF24802">
    <property type="entry name" value="DUF7703"/>
    <property type="match status" value="2"/>
</dbReference>
<dbReference type="PANTHER" id="PTHR37013:SF3">
    <property type="entry name" value="INTEGRAL MEMBRANE PROTEIN (AFU_ORTHOLOGUE AFUA_1G05950)"/>
    <property type="match status" value="1"/>
</dbReference>
<feature type="domain" description="DUF7703" evidence="2">
    <location>
        <begin position="23"/>
        <end position="114"/>
    </location>
</feature>
<keyword evidence="1" id="KW-0812">Transmembrane</keyword>
<sequence>MSSSTSTSTIHVSDTELTYSPKTVFVIATSTLALYNACELIALIFTTFKRRHGLYFWSLLLTTLGVLPYTFGWLLGFLDLFGNYLSKAIQAVGWIMLISGQSVVLYSRLHLVTVLQFTIGPSVDGSNPSRAFSAIEKTHMTCFCMQEFIISGLYLWGTIDILKTSLGNKRKVMWQLLVINLIIVVMDIALLVIIYRGFFTIEQGVKLVVYSIKLKLEFAVLGKLVEVAQSRGGSSVSGTHTAEFVDMSEQDLQEDS</sequence>
<reference evidence="3" key="1">
    <citation type="journal article" date="2020" name="BMC Genomics">
        <title>Correction to: Identification and distribution of gene clusters required for synthesis of sphingolipid metabolism inhibitors in diverse species of the filamentous fungus Fusarium.</title>
        <authorList>
            <person name="Kim H.S."/>
            <person name="Lohmar J.M."/>
            <person name="Busman M."/>
            <person name="Brown D.W."/>
            <person name="Naumann T.A."/>
            <person name="Divon H.H."/>
            <person name="Lysoe E."/>
            <person name="Uhlig S."/>
            <person name="Proctor R.H."/>
        </authorList>
    </citation>
    <scope>NUCLEOTIDE SEQUENCE</scope>
    <source>
        <strain evidence="3">NRRL 20472</strain>
    </source>
</reference>
<name>A0A8H4XEH0_9HYPO</name>
<dbReference type="InterPro" id="IPR056120">
    <property type="entry name" value="DUF7703"/>
</dbReference>
<evidence type="ECO:0000259" key="2">
    <source>
        <dbReference type="Pfam" id="PF24802"/>
    </source>
</evidence>
<keyword evidence="1" id="KW-1133">Transmembrane helix</keyword>
<evidence type="ECO:0000256" key="1">
    <source>
        <dbReference type="SAM" id="Phobius"/>
    </source>
</evidence>
<evidence type="ECO:0000313" key="4">
    <source>
        <dbReference type="Proteomes" id="UP000622797"/>
    </source>
</evidence>
<evidence type="ECO:0000313" key="3">
    <source>
        <dbReference type="EMBL" id="KAF4972153.1"/>
    </source>
</evidence>
<dbReference type="PANTHER" id="PTHR37013">
    <property type="entry name" value="INTEGRAL MEMBRANE PROTEIN (AFU_ORTHOLOGUE AFUA_1G05950)-RELATED"/>
    <property type="match status" value="1"/>
</dbReference>
<keyword evidence="4" id="KW-1185">Reference proteome</keyword>
<proteinExistence type="predicted"/>
<feature type="transmembrane region" description="Helical" evidence="1">
    <location>
        <begin position="54"/>
        <end position="76"/>
    </location>
</feature>
<comment type="caution">
    <text evidence="3">The sequence shown here is derived from an EMBL/GenBank/DDBJ whole genome shotgun (WGS) entry which is preliminary data.</text>
</comment>
<dbReference type="Proteomes" id="UP000622797">
    <property type="component" value="Unassembled WGS sequence"/>
</dbReference>
<dbReference type="OrthoDB" id="405906at2759"/>
<feature type="transmembrane region" description="Helical" evidence="1">
    <location>
        <begin position="24"/>
        <end position="45"/>
    </location>
</feature>
<keyword evidence="1" id="KW-0472">Membrane</keyword>
<organism evidence="3 4">
    <name type="scientific">Fusarium sarcochroum</name>
    <dbReference type="NCBI Taxonomy" id="1208366"/>
    <lineage>
        <taxon>Eukaryota</taxon>
        <taxon>Fungi</taxon>
        <taxon>Dikarya</taxon>
        <taxon>Ascomycota</taxon>
        <taxon>Pezizomycotina</taxon>
        <taxon>Sordariomycetes</taxon>
        <taxon>Hypocreomycetidae</taxon>
        <taxon>Hypocreales</taxon>
        <taxon>Nectriaceae</taxon>
        <taxon>Fusarium</taxon>
        <taxon>Fusarium lateritium species complex</taxon>
    </lineage>
</organism>
<feature type="domain" description="DUF7703" evidence="2">
    <location>
        <begin position="130"/>
        <end position="228"/>
    </location>
</feature>
<accession>A0A8H4XEH0</accession>
<gene>
    <name evidence="3" type="ORF">FSARC_1228</name>
</gene>